<accession>A0A1G7ZXP8</accession>
<dbReference type="InterPro" id="IPR036390">
    <property type="entry name" value="WH_DNA-bd_sf"/>
</dbReference>
<dbReference type="PROSITE" id="PS51000">
    <property type="entry name" value="HTH_DEOR_2"/>
    <property type="match status" value="1"/>
</dbReference>
<dbReference type="PRINTS" id="PR00037">
    <property type="entry name" value="HTHLACR"/>
</dbReference>
<evidence type="ECO:0000259" key="7">
    <source>
        <dbReference type="PROSITE" id="PS51000"/>
    </source>
</evidence>
<dbReference type="PROSITE" id="PS00894">
    <property type="entry name" value="HTH_DEOR_1"/>
    <property type="match status" value="1"/>
</dbReference>
<dbReference type="EMBL" id="LT629692">
    <property type="protein sequence ID" value="SDH13377.1"/>
    <property type="molecule type" value="Genomic_DNA"/>
</dbReference>
<dbReference type="Proteomes" id="UP000199009">
    <property type="component" value="Chromosome I"/>
</dbReference>
<evidence type="ECO:0000256" key="5">
    <source>
        <dbReference type="ARBA" id="ARBA00023163"/>
    </source>
</evidence>
<protein>
    <recommendedName>
        <fullName evidence="1">Lactose phosphotransferase system repressor</fullName>
    </recommendedName>
</protein>
<keyword evidence="4" id="KW-0238">DNA-binding</keyword>
<dbReference type="InterPro" id="IPR036388">
    <property type="entry name" value="WH-like_DNA-bd_sf"/>
</dbReference>
<dbReference type="GO" id="GO:0003700">
    <property type="term" value="F:DNA-binding transcription factor activity"/>
    <property type="evidence" value="ECO:0007669"/>
    <property type="project" value="InterPro"/>
</dbReference>
<keyword evidence="3" id="KW-0805">Transcription regulation</keyword>
<dbReference type="RefSeq" id="WP_091489752.1">
    <property type="nucleotide sequence ID" value="NZ_LT629692.1"/>
</dbReference>
<dbReference type="InterPro" id="IPR014036">
    <property type="entry name" value="DeoR-like_C"/>
</dbReference>
<proteinExistence type="predicted"/>
<dbReference type="Gene3D" id="3.40.50.1360">
    <property type="match status" value="1"/>
</dbReference>
<comment type="function">
    <text evidence="6">Repressor of the lactose catabolism operon. Galactose-6-phosphate is the inducer.</text>
</comment>
<evidence type="ECO:0000313" key="8">
    <source>
        <dbReference type="EMBL" id="SDH13377.1"/>
    </source>
</evidence>
<name>A0A1G7ZXP8_9MICO</name>
<evidence type="ECO:0000256" key="2">
    <source>
        <dbReference type="ARBA" id="ARBA00022491"/>
    </source>
</evidence>
<dbReference type="STRING" id="370764.SAMN04489810_2201"/>
<dbReference type="SMART" id="SM00420">
    <property type="entry name" value="HTH_DEOR"/>
    <property type="match status" value="1"/>
</dbReference>
<dbReference type="SUPFAM" id="SSF100950">
    <property type="entry name" value="NagB/RpiA/CoA transferase-like"/>
    <property type="match status" value="1"/>
</dbReference>
<sequence>MYAMERQDLIERMLLDDGRVSVVALARRFDVTTETVRRDLAQLEIAGALHRVHGGAVLRERQSTTEPTLAERAHRRSGAKAAIGRRALELLGDRFRGSLFLDAGTTTSAIGAQLGDHLAATGGQAEVVTHAMTLAHALADVRDAELTVIGGRVRGTTAAAVGADTVRSIQRLRPDIAFLGTNGISATFGLSTPDPDEAAVKSAIVQSARRVVVVADAEKLGRELLVSFASLAEIDVLVTDAAPDAELTDALAAVDVEVLLP</sequence>
<dbReference type="Pfam" id="PF00455">
    <property type="entry name" value="DeoRC"/>
    <property type="match status" value="1"/>
</dbReference>
<keyword evidence="2" id="KW-0678">Repressor</keyword>
<keyword evidence="5" id="KW-0804">Transcription</keyword>
<evidence type="ECO:0000256" key="6">
    <source>
        <dbReference type="ARBA" id="ARBA00024937"/>
    </source>
</evidence>
<dbReference type="InterPro" id="IPR050313">
    <property type="entry name" value="Carb_Metab_HTH_regulators"/>
</dbReference>
<reference evidence="8 9" key="1">
    <citation type="submission" date="2016-10" db="EMBL/GenBank/DDBJ databases">
        <authorList>
            <person name="de Groot N.N."/>
        </authorList>
    </citation>
    <scope>NUCLEOTIDE SEQUENCE [LARGE SCALE GENOMIC DNA]</scope>
    <source>
        <strain evidence="8 9">DSM 23142</strain>
    </source>
</reference>
<evidence type="ECO:0000313" key="9">
    <source>
        <dbReference type="Proteomes" id="UP000199009"/>
    </source>
</evidence>
<dbReference type="AlphaFoldDB" id="A0A1G7ZXP8"/>
<dbReference type="Gene3D" id="1.10.10.10">
    <property type="entry name" value="Winged helix-like DNA-binding domain superfamily/Winged helix DNA-binding domain"/>
    <property type="match status" value="1"/>
</dbReference>
<dbReference type="InterPro" id="IPR037171">
    <property type="entry name" value="NagB/RpiA_transferase-like"/>
</dbReference>
<dbReference type="InterPro" id="IPR001034">
    <property type="entry name" value="DeoR_HTH"/>
</dbReference>
<dbReference type="SMART" id="SM01134">
    <property type="entry name" value="DeoRC"/>
    <property type="match status" value="1"/>
</dbReference>
<dbReference type="GO" id="GO:0003677">
    <property type="term" value="F:DNA binding"/>
    <property type="evidence" value="ECO:0007669"/>
    <property type="project" value="UniProtKB-KW"/>
</dbReference>
<dbReference type="PANTHER" id="PTHR30363:SF4">
    <property type="entry name" value="GLYCEROL-3-PHOSPHATE REGULON REPRESSOR"/>
    <property type="match status" value="1"/>
</dbReference>
<evidence type="ECO:0000256" key="1">
    <source>
        <dbReference type="ARBA" id="ARBA00021390"/>
    </source>
</evidence>
<dbReference type="PANTHER" id="PTHR30363">
    <property type="entry name" value="HTH-TYPE TRANSCRIPTIONAL REGULATOR SRLR-RELATED"/>
    <property type="match status" value="1"/>
</dbReference>
<gene>
    <name evidence="8" type="ORF">SAMN04489810_2201</name>
</gene>
<organism evidence="8 9">
    <name type="scientific">Microbacterium pygmaeum</name>
    <dbReference type="NCBI Taxonomy" id="370764"/>
    <lineage>
        <taxon>Bacteria</taxon>
        <taxon>Bacillati</taxon>
        <taxon>Actinomycetota</taxon>
        <taxon>Actinomycetes</taxon>
        <taxon>Micrococcales</taxon>
        <taxon>Microbacteriaceae</taxon>
        <taxon>Microbacterium</taxon>
    </lineage>
</organism>
<dbReference type="InterPro" id="IPR018356">
    <property type="entry name" value="Tscrpt_reg_HTH_DeoR_CS"/>
</dbReference>
<dbReference type="OrthoDB" id="7688673at2"/>
<evidence type="ECO:0000256" key="3">
    <source>
        <dbReference type="ARBA" id="ARBA00023015"/>
    </source>
</evidence>
<dbReference type="SUPFAM" id="SSF46785">
    <property type="entry name" value="Winged helix' DNA-binding domain"/>
    <property type="match status" value="1"/>
</dbReference>
<keyword evidence="9" id="KW-1185">Reference proteome</keyword>
<dbReference type="Pfam" id="PF08220">
    <property type="entry name" value="HTH_DeoR"/>
    <property type="match status" value="1"/>
</dbReference>
<feature type="domain" description="HTH deoR-type" evidence="7">
    <location>
        <begin position="3"/>
        <end position="58"/>
    </location>
</feature>
<evidence type="ECO:0000256" key="4">
    <source>
        <dbReference type="ARBA" id="ARBA00023125"/>
    </source>
</evidence>